<dbReference type="Proteomes" id="UP000018144">
    <property type="component" value="Unassembled WGS sequence"/>
</dbReference>
<evidence type="ECO:0000313" key="2">
    <source>
        <dbReference type="Proteomes" id="UP000018144"/>
    </source>
</evidence>
<dbReference type="AlphaFoldDB" id="U4L2G2"/>
<dbReference type="STRING" id="1076935.U4L2G2"/>
<proteinExistence type="predicted"/>
<name>U4L2G2_PYROM</name>
<accession>U4L2G2</accession>
<reference evidence="1 2" key="1">
    <citation type="journal article" date="2013" name="PLoS Genet.">
        <title>The genome and development-dependent transcriptomes of Pyronema confluens: a window into fungal evolution.</title>
        <authorList>
            <person name="Traeger S."/>
            <person name="Altegoer F."/>
            <person name="Freitag M."/>
            <person name="Gabaldon T."/>
            <person name="Kempken F."/>
            <person name="Kumar A."/>
            <person name="Marcet-Houben M."/>
            <person name="Poggeler S."/>
            <person name="Stajich J.E."/>
            <person name="Nowrousian M."/>
        </authorList>
    </citation>
    <scope>NUCLEOTIDE SEQUENCE [LARGE SCALE GENOMIC DNA]</scope>
    <source>
        <strain evidence="2">CBS 100304</strain>
        <tissue evidence="1">Vegetative mycelium</tissue>
    </source>
</reference>
<dbReference type="EMBL" id="HF935194">
    <property type="protein sequence ID" value="CCX04260.1"/>
    <property type="molecule type" value="Genomic_DNA"/>
</dbReference>
<sequence length="91" mass="10572">MESTIPIGQALIDRNLGHQEQIELVRYFLDNSGAVLFSFKIPPDKFEVLDPEHCFRTCDRLVDIVPVPPDYKVILKPYYHRPKDNSPLPHQ</sequence>
<evidence type="ECO:0000313" key="1">
    <source>
        <dbReference type="EMBL" id="CCX04260.1"/>
    </source>
</evidence>
<protein>
    <submittedName>
        <fullName evidence="1">Uncharacterized protein</fullName>
    </submittedName>
</protein>
<gene>
    <name evidence="1" type="ORF">PCON_01280</name>
</gene>
<keyword evidence="2" id="KW-1185">Reference proteome</keyword>
<organism evidence="1 2">
    <name type="scientific">Pyronema omphalodes (strain CBS 100304)</name>
    <name type="common">Pyronema confluens</name>
    <dbReference type="NCBI Taxonomy" id="1076935"/>
    <lineage>
        <taxon>Eukaryota</taxon>
        <taxon>Fungi</taxon>
        <taxon>Dikarya</taxon>
        <taxon>Ascomycota</taxon>
        <taxon>Pezizomycotina</taxon>
        <taxon>Pezizomycetes</taxon>
        <taxon>Pezizales</taxon>
        <taxon>Pyronemataceae</taxon>
        <taxon>Pyronema</taxon>
    </lineage>
</organism>